<feature type="compositionally biased region" description="Low complexity" evidence="1">
    <location>
        <begin position="308"/>
        <end position="323"/>
    </location>
</feature>
<reference evidence="3" key="1">
    <citation type="journal article" date="2019" name="Int. J. Syst. Evol. Microbiol.">
        <title>The Global Catalogue of Microorganisms (GCM) 10K type strain sequencing project: providing services to taxonomists for standard genome sequencing and annotation.</title>
        <authorList>
            <consortium name="The Broad Institute Genomics Platform"/>
            <consortium name="The Broad Institute Genome Sequencing Center for Infectious Disease"/>
            <person name="Wu L."/>
            <person name="Ma J."/>
        </authorList>
    </citation>
    <scope>NUCLEOTIDE SEQUENCE [LARGE SCALE GENOMIC DNA]</scope>
    <source>
        <strain evidence="3">TBRC 4489</strain>
    </source>
</reference>
<dbReference type="Pfam" id="PF11271">
    <property type="entry name" value="PorA"/>
    <property type="match status" value="1"/>
</dbReference>
<dbReference type="Proteomes" id="UP001595850">
    <property type="component" value="Unassembled WGS sequence"/>
</dbReference>
<comment type="caution">
    <text evidence="2">The sequence shown here is derived from an EMBL/GenBank/DDBJ whole genome shotgun (WGS) entry which is preliminary data.</text>
</comment>
<evidence type="ECO:0000256" key="1">
    <source>
        <dbReference type="SAM" id="MobiDB-lite"/>
    </source>
</evidence>
<dbReference type="EMBL" id="JBHSBM010000011">
    <property type="protein sequence ID" value="MFC4058123.1"/>
    <property type="molecule type" value="Genomic_DNA"/>
</dbReference>
<sequence length="330" mass="36244">MSGPRISWAALLAVGAFFLSFAALLRFQVYESVLALPLEQDRTYRLTTQRGAYFDAATLTSRTGVPLVSTTTLSGDVAAGDGGTAVWIEFTSLETAEGERIDYHERRSAFDRRTGMTVACCGQYVDEDAGVWQSGLAFRLPFRAEPRSYPMFDTVLRRSVPLRFEREEEVEGVRTYRYRYSAGPIRVENLPGTLPGEVMGLPGWRSVGVSRYVEVTRTLWVEPESGLTVKVEEVHRQALRTADEVERKVSLEAHLTMSRDDVAALAAEAGAFARWAAVVRDVLPGGSGALGAILTALALWLRRRTGPAAQPQEPSAAAQHEQQVPAHDLA</sequence>
<dbReference type="RefSeq" id="WP_377286304.1">
    <property type="nucleotide sequence ID" value="NZ_JBHSBM010000011.1"/>
</dbReference>
<accession>A0ABV8I6S5</accession>
<keyword evidence="3" id="KW-1185">Reference proteome</keyword>
<evidence type="ECO:0000313" key="3">
    <source>
        <dbReference type="Proteomes" id="UP001595850"/>
    </source>
</evidence>
<evidence type="ECO:0000313" key="2">
    <source>
        <dbReference type="EMBL" id="MFC4058123.1"/>
    </source>
</evidence>
<dbReference type="InterPro" id="IPR021424">
    <property type="entry name" value="PorA"/>
</dbReference>
<feature type="region of interest" description="Disordered" evidence="1">
    <location>
        <begin position="308"/>
        <end position="330"/>
    </location>
</feature>
<protein>
    <submittedName>
        <fullName evidence="2">DUF3068 domain-containing protein</fullName>
    </submittedName>
</protein>
<proteinExistence type="predicted"/>
<name>A0ABV8I6S5_9ACTN</name>
<gene>
    <name evidence="2" type="ORF">ACFOWE_07440</name>
</gene>
<organism evidence="2 3">
    <name type="scientific">Planomonospora corallina</name>
    <dbReference type="NCBI Taxonomy" id="1806052"/>
    <lineage>
        <taxon>Bacteria</taxon>
        <taxon>Bacillati</taxon>
        <taxon>Actinomycetota</taxon>
        <taxon>Actinomycetes</taxon>
        <taxon>Streptosporangiales</taxon>
        <taxon>Streptosporangiaceae</taxon>
        <taxon>Planomonospora</taxon>
    </lineage>
</organism>